<comment type="similarity">
    <text evidence="1">Belongs to the EamA transporter family.</text>
</comment>
<dbReference type="RefSeq" id="WP_114796916.1">
    <property type="nucleotide sequence ID" value="NZ_QQZY01000006.1"/>
</dbReference>
<feature type="transmembrane region" description="Helical" evidence="2">
    <location>
        <begin position="102"/>
        <end position="131"/>
    </location>
</feature>
<comment type="caution">
    <text evidence="4">The sequence shown here is derived from an EMBL/GenBank/DDBJ whole genome shotgun (WGS) entry which is preliminary data.</text>
</comment>
<name>A0A7M2YWU2_9ACTN</name>
<keyword evidence="5" id="KW-1185">Reference proteome</keyword>
<dbReference type="InterPro" id="IPR037185">
    <property type="entry name" value="EmrE-like"/>
</dbReference>
<sequence length="281" mass="28633">MSVLLALGSALLFGSMTVALRPAMARGDDPLLGALLTVLTALAVALAAAIVVGRWDIAGTWPFLLAGVLGPGLSQLLFTFAVRDAGPSRTSATVGMAPLFAVLFAVVLLGEPVVAGIVAGAVLIVSGGILLAGERGRPAHVKATGLVLALAAALVFALRDTFVRWLSVDTGVSPALATLATLTSGALTILVVLLVARRPLSLRAIPAYVPAGLLFGLSYVCLFEAFYRGRLSVVSPLVATESLWGVGLSAVFLRRHELVGPRLAAGAALVVAGGVLIGVFR</sequence>
<keyword evidence="2" id="KW-1133">Transmembrane helix</keyword>
<feature type="transmembrane region" description="Helical" evidence="2">
    <location>
        <begin position="143"/>
        <end position="163"/>
    </location>
</feature>
<dbReference type="EMBL" id="QQZY01000006">
    <property type="protein sequence ID" value="RDI73947.1"/>
    <property type="molecule type" value="Genomic_DNA"/>
</dbReference>
<keyword evidence="2" id="KW-0472">Membrane</keyword>
<feature type="transmembrane region" description="Helical" evidence="2">
    <location>
        <begin position="260"/>
        <end position="280"/>
    </location>
</feature>
<feature type="transmembrane region" description="Helical" evidence="2">
    <location>
        <begin position="35"/>
        <end position="53"/>
    </location>
</feature>
<protein>
    <submittedName>
        <fullName evidence="4">EamA-like transporter family</fullName>
    </submittedName>
</protein>
<dbReference type="SUPFAM" id="SSF103481">
    <property type="entry name" value="Multidrug resistance efflux transporter EmrE"/>
    <property type="match status" value="2"/>
</dbReference>
<evidence type="ECO:0000259" key="3">
    <source>
        <dbReference type="Pfam" id="PF00892"/>
    </source>
</evidence>
<reference evidence="5" key="2">
    <citation type="journal article" date="2019" name="MicrobiologyOpen">
        <title>High-quality draft genome sequence of Gaiella occulta isolated from a 150 meter deep mineral water borehole and comparison with the genome sequences of other deep-branching lineages of the phylum Actinobacteria.</title>
        <authorList>
            <person name="Severino R."/>
            <person name="Froufe H.J.C."/>
            <person name="Barroso C."/>
            <person name="Albuquerque L."/>
            <person name="Lobo-da-Cunha A."/>
            <person name="da Costa M.S."/>
            <person name="Egas C."/>
        </authorList>
    </citation>
    <scope>NUCLEOTIDE SEQUENCE [LARGE SCALE GENOMIC DNA]</scope>
    <source>
        <strain evidence="5">F2-233</strain>
    </source>
</reference>
<dbReference type="Proteomes" id="UP000254134">
    <property type="component" value="Unassembled WGS sequence"/>
</dbReference>
<evidence type="ECO:0000313" key="5">
    <source>
        <dbReference type="Proteomes" id="UP000254134"/>
    </source>
</evidence>
<dbReference type="PANTHER" id="PTHR22911:SF137">
    <property type="entry name" value="SOLUTE CARRIER FAMILY 35 MEMBER G2-RELATED"/>
    <property type="match status" value="1"/>
</dbReference>
<evidence type="ECO:0000313" key="4">
    <source>
        <dbReference type="EMBL" id="RDI73947.1"/>
    </source>
</evidence>
<feature type="domain" description="EamA" evidence="3">
    <location>
        <begin position="2"/>
        <end position="131"/>
    </location>
</feature>
<dbReference type="GO" id="GO:0016020">
    <property type="term" value="C:membrane"/>
    <property type="evidence" value="ECO:0007669"/>
    <property type="project" value="InterPro"/>
</dbReference>
<feature type="transmembrane region" description="Helical" evidence="2">
    <location>
        <begin position="60"/>
        <end position="82"/>
    </location>
</feature>
<accession>A0A7M2YWU2</accession>
<organism evidence="4 5">
    <name type="scientific">Gaiella occulta</name>
    <dbReference type="NCBI Taxonomy" id="1002870"/>
    <lineage>
        <taxon>Bacteria</taxon>
        <taxon>Bacillati</taxon>
        <taxon>Actinomycetota</taxon>
        <taxon>Thermoleophilia</taxon>
        <taxon>Gaiellales</taxon>
        <taxon>Gaiellaceae</taxon>
        <taxon>Gaiella</taxon>
    </lineage>
</organism>
<evidence type="ECO:0000256" key="1">
    <source>
        <dbReference type="ARBA" id="ARBA00007362"/>
    </source>
</evidence>
<feature type="domain" description="EamA" evidence="3">
    <location>
        <begin position="144"/>
        <end position="277"/>
    </location>
</feature>
<dbReference type="Pfam" id="PF00892">
    <property type="entry name" value="EamA"/>
    <property type="match status" value="2"/>
</dbReference>
<feature type="transmembrane region" description="Helical" evidence="2">
    <location>
        <begin position="175"/>
        <end position="196"/>
    </location>
</feature>
<feature type="transmembrane region" description="Helical" evidence="2">
    <location>
        <begin position="208"/>
        <end position="227"/>
    </location>
</feature>
<evidence type="ECO:0000256" key="2">
    <source>
        <dbReference type="SAM" id="Phobius"/>
    </source>
</evidence>
<dbReference type="InterPro" id="IPR000620">
    <property type="entry name" value="EamA_dom"/>
</dbReference>
<dbReference type="PANTHER" id="PTHR22911">
    <property type="entry name" value="ACYL-MALONYL CONDENSING ENZYME-RELATED"/>
    <property type="match status" value="1"/>
</dbReference>
<proteinExistence type="inferred from homology"/>
<reference evidence="4 5" key="1">
    <citation type="submission" date="2018-07" db="EMBL/GenBank/DDBJ databases">
        <title>High-quality-draft genome sequence of Gaiella occulta.</title>
        <authorList>
            <person name="Severino R."/>
            <person name="Froufe H.J.C."/>
            <person name="Rainey F.A."/>
            <person name="Barroso C."/>
            <person name="Albuquerque L."/>
            <person name="Lobo-Da-Cunha A."/>
            <person name="Da Costa M.S."/>
            <person name="Egas C."/>
        </authorList>
    </citation>
    <scope>NUCLEOTIDE SEQUENCE [LARGE SCALE GENOMIC DNA]</scope>
    <source>
        <strain evidence="4 5">F2-233</strain>
    </source>
</reference>
<keyword evidence="2" id="KW-0812">Transmembrane</keyword>
<feature type="transmembrane region" description="Helical" evidence="2">
    <location>
        <begin position="233"/>
        <end position="253"/>
    </location>
</feature>
<gene>
    <name evidence="4" type="ORF">Gocc_2511</name>
</gene>
<dbReference type="AlphaFoldDB" id="A0A7M2YWU2"/>